<dbReference type="Proteomes" id="UP001237642">
    <property type="component" value="Unassembled WGS sequence"/>
</dbReference>
<evidence type="ECO:0000256" key="2">
    <source>
        <dbReference type="ARBA" id="ARBA00023157"/>
    </source>
</evidence>
<dbReference type="InterPro" id="IPR011001">
    <property type="entry name" value="Saposin-like"/>
</dbReference>
<proteinExistence type="predicted"/>
<reference evidence="4" key="1">
    <citation type="submission" date="2023-02" db="EMBL/GenBank/DDBJ databases">
        <title>Genome of toxic invasive species Heracleum sosnowskyi carries increased number of genes despite the absence of recent whole-genome duplications.</title>
        <authorList>
            <person name="Schelkunov M."/>
            <person name="Shtratnikova V."/>
            <person name="Makarenko M."/>
            <person name="Klepikova A."/>
            <person name="Omelchenko D."/>
            <person name="Novikova G."/>
            <person name="Obukhova E."/>
            <person name="Bogdanov V."/>
            <person name="Penin A."/>
            <person name="Logacheva M."/>
        </authorList>
    </citation>
    <scope>NUCLEOTIDE SEQUENCE</scope>
    <source>
        <strain evidence="4">Hsosn_3</strain>
        <tissue evidence="4">Leaf</tissue>
    </source>
</reference>
<evidence type="ECO:0000259" key="3">
    <source>
        <dbReference type="PROSITE" id="PS50015"/>
    </source>
</evidence>
<keyword evidence="2" id="KW-1015">Disulfide bond</keyword>
<dbReference type="AlphaFoldDB" id="A0AAD8MJH5"/>
<dbReference type="InterPro" id="IPR008139">
    <property type="entry name" value="SaposinB_dom"/>
</dbReference>
<keyword evidence="5" id="KW-1185">Reference proteome</keyword>
<name>A0AAD8MJH5_9APIA</name>
<evidence type="ECO:0000256" key="1">
    <source>
        <dbReference type="ARBA" id="ARBA00022670"/>
    </source>
</evidence>
<sequence length="129" mass="14475">MPLEHLVLLAMNARLWLNSMGQQLWICFHQVLIFPTEFIQRVQPKKICSQIGLCTFDGTRGVSMGIESVVDESRGRSSGLGHAMCSTCEMTVSWMQHQLMQNQTQDSILTYVNELCDRLPSPTGQSGVD</sequence>
<evidence type="ECO:0000313" key="4">
    <source>
        <dbReference type="EMBL" id="KAK1375107.1"/>
    </source>
</evidence>
<dbReference type="GO" id="GO:0006508">
    <property type="term" value="P:proteolysis"/>
    <property type="evidence" value="ECO:0007669"/>
    <property type="project" value="UniProtKB-KW"/>
</dbReference>
<dbReference type="InterPro" id="IPR007856">
    <property type="entry name" value="SapB_1"/>
</dbReference>
<comment type="caution">
    <text evidence="4">The sequence shown here is derived from an EMBL/GenBank/DDBJ whole genome shotgun (WGS) entry which is preliminary data.</text>
</comment>
<keyword evidence="1" id="KW-0645">Protease</keyword>
<dbReference type="Pfam" id="PF05184">
    <property type="entry name" value="SapB_1"/>
    <property type="match status" value="1"/>
</dbReference>
<dbReference type="PROSITE" id="PS50015">
    <property type="entry name" value="SAP_B"/>
    <property type="match status" value="1"/>
</dbReference>
<feature type="domain" description="Saposin B-type" evidence="3">
    <location>
        <begin position="81"/>
        <end position="122"/>
    </location>
</feature>
<dbReference type="SUPFAM" id="SSF47862">
    <property type="entry name" value="Saposin"/>
    <property type="match status" value="1"/>
</dbReference>
<keyword evidence="1" id="KW-0378">Hydrolase</keyword>
<protein>
    <recommendedName>
        <fullName evidence="3">Saposin B-type domain-containing protein</fullName>
    </recommendedName>
</protein>
<accession>A0AAD8MJH5</accession>
<dbReference type="GO" id="GO:0008233">
    <property type="term" value="F:peptidase activity"/>
    <property type="evidence" value="ECO:0007669"/>
    <property type="project" value="UniProtKB-KW"/>
</dbReference>
<dbReference type="GO" id="GO:0006629">
    <property type="term" value="P:lipid metabolic process"/>
    <property type="evidence" value="ECO:0007669"/>
    <property type="project" value="InterPro"/>
</dbReference>
<dbReference type="EMBL" id="JAUIZM010000007">
    <property type="protein sequence ID" value="KAK1375107.1"/>
    <property type="molecule type" value="Genomic_DNA"/>
</dbReference>
<organism evidence="4 5">
    <name type="scientific">Heracleum sosnowskyi</name>
    <dbReference type="NCBI Taxonomy" id="360622"/>
    <lineage>
        <taxon>Eukaryota</taxon>
        <taxon>Viridiplantae</taxon>
        <taxon>Streptophyta</taxon>
        <taxon>Embryophyta</taxon>
        <taxon>Tracheophyta</taxon>
        <taxon>Spermatophyta</taxon>
        <taxon>Magnoliopsida</taxon>
        <taxon>eudicotyledons</taxon>
        <taxon>Gunneridae</taxon>
        <taxon>Pentapetalae</taxon>
        <taxon>asterids</taxon>
        <taxon>campanulids</taxon>
        <taxon>Apiales</taxon>
        <taxon>Apiaceae</taxon>
        <taxon>Apioideae</taxon>
        <taxon>apioid superclade</taxon>
        <taxon>Tordylieae</taxon>
        <taxon>Tordyliinae</taxon>
        <taxon>Heracleum</taxon>
    </lineage>
</organism>
<dbReference type="Gene3D" id="1.10.225.10">
    <property type="entry name" value="Saposin-like"/>
    <property type="match status" value="1"/>
</dbReference>
<gene>
    <name evidence="4" type="ORF">POM88_031300</name>
</gene>
<evidence type="ECO:0000313" key="5">
    <source>
        <dbReference type="Proteomes" id="UP001237642"/>
    </source>
</evidence>
<reference evidence="4" key="2">
    <citation type="submission" date="2023-05" db="EMBL/GenBank/DDBJ databases">
        <authorList>
            <person name="Schelkunov M.I."/>
        </authorList>
    </citation>
    <scope>NUCLEOTIDE SEQUENCE</scope>
    <source>
        <strain evidence="4">Hsosn_3</strain>
        <tissue evidence="4">Leaf</tissue>
    </source>
</reference>